<name>A0A2I0B873_9ASPA</name>
<evidence type="ECO:0000259" key="3">
    <source>
        <dbReference type="Pfam" id="PF14432"/>
    </source>
</evidence>
<evidence type="ECO:0000313" key="4">
    <source>
        <dbReference type="EMBL" id="PKA63996.1"/>
    </source>
</evidence>
<dbReference type="InterPro" id="IPR011990">
    <property type="entry name" value="TPR-like_helical_dom_sf"/>
</dbReference>
<organism evidence="4 5">
    <name type="scientific">Apostasia shenzhenica</name>
    <dbReference type="NCBI Taxonomy" id="1088818"/>
    <lineage>
        <taxon>Eukaryota</taxon>
        <taxon>Viridiplantae</taxon>
        <taxon>Streptophyta</taxon>
        <taxon>Embryophyta</taxon>
        <taxon>Tracheophyta</taxon>
        <taxon>Spermatophyta</taxon>
        <taxon>Magnoliopsida</taxon>
        <taxon>Liliopsida</taxon>
        <taxon>Asparagales</taxon>
        <taxon>Orchidaceae</taxon>
        <taxon>Apostasioideae</taxon>
        <taxon>Apostasia</taxon>
    </lineage>
</organism>
<dbReference type="NCBIfam" id="TIGR00756">
    <property type="entry name" value="PPR"/>
    <property type="match status" value="4"/>
</dbReference>
<reference evidence="4 5" key="1">
    <citation type="journal article" date="2017" name="Nature">
        <title>The Apostasia genome and the evolution of orchids.</title>
        <authorList>
            <person name="Zhang G.Q."/>
            <person name="Liu K.W."/>
            <person name="Li Z."/>
            <person name="Lohaus R."/>
            <person name="Hsiao Y.Y."/>
            <person name="Niu S.C."/>
            <person name="Wang J.Y."/>
            <person name="Lin Y.C."/>
            <person name="Xu Q."/>
            <person name="Chen L.J."/>
            <person name="Yoshida K."/>
            <person name="Fujiwara S."/>
            <person name="Wang Z.W."/>
            <person name="Zhang Y.Q."/>
            <person name="Mitsuda N."/>
            <person name="Wang M."/>
            <person name="Liu G.H."/>
            <person name="Pecoraro L."/>
            <person name="Huang H.X."/>
            <person name="Xiao X.J."/>
            <person name="Lin M."/>
            <person name="Wu X.Y."/>
            <person name="Wu W.L."/>
            <person name="Chen Y.Y."/>
            <person name="Chang S.B."/>
            <person name="Sakamoto S."/>
            <person name="Ohme-Takagi M."/>
            <person name="Yagi M."/>
            <person name="Zeng S.J."/>
            <person name="Shen C.Y."/>
            <person name="Yeh C.M."/>
            <person name="Luo Y.B."/>
            <person name="Tsai W.C."/>
            <person name="Van de Peer Y."/>
            <person name="Liu Z.J."/>
        </authorList>
    </citation>
    <scope>NUCLEOTIDE SEQUENCE [LARGE SCALE GENOMIC DNA]</scope>
    <source>
        <strain evidence="5">cv. Shenzhen</strain>
        <tissue evidence="4">Stem</tissue>
    </source>
</reference>
<dbReference type="EC" id="3.6.1.-" evidence="4"/>
<dbReference type="GO" id="GO:0016787">
    <property type="term" value="F:hydrolase activity"/>
    <property type="evidence" value="ECO:0007669"/>
    <property type="project" value="UniProtKB-KW"/>
</dbReference>
<dbReference type="SUPFAM" id="SSF48452">
    <property type="entry name" value="TPR-like"/>
    <property type="match status" value="1"/>
</dbReference>
<dbReference type="Pfam" id="PF14432">
    <property type="entry name" value="DYW_deaminase"/>
    <property type="match status" value="1"/>
</dbReference>
<dbReference type="EMBL" id="KZ451906">
    <property type="protein sequence ID" value="PKA63996.1"/>
    <property type="molecule type" value="Genomic_DNA"/>
</dbReference>
<dbReference type="Pfam" id="PF13041">
    <property type="entry name" value="PPR_2"/>
    <property type="match status" value="4"/>
</dbReference>
<dbReference type="Gene3D" id="1.25.40.10">
    <property type="entry name" value="Tetratricopeptide repeat domain"/>
    <property type="match status" value="5"/>
</dbReference>
<dbReference type="FunFam" id="1.25.40.10:FF:001093">
    <property type="entry name" value="Pentatricopeptide repeat-containing protein At2g34400"/>
    <property type="match status" value="1"/>
</dbReference>
<dbReference type="PANTHER" id="PTHR47926">
    <property type="entry name" value="PENTATRICOPEPTIDE REPEAT-CONTAINING PROTEIN"/>
    <property type="match status" value="1"/>
</dbReference>
<dbReference type="GO" id="GO:0008270">
    <property type="term" value="F:zinc ion binding"/>
    <property type="evidence" value="ECO:0007669"/>
    <property type="project" value="InterPro"/>
</dbReference>
<dbReference type="Proteomes" id="UP000236161">
    <property type="component" value="Unassembled WGS sequence"/>
</dbReference>
<feature type="repeat" description="PPR" evidence="2">
    <location>
        <begin position="305"/>
        <end position="339"/>
    </location>
</feature>
<protein>
    <submittedName>
        <fullName evidence="4">Pentatricopeptide repeat-containing protein</fullName>
        <ecNumber evidence="4">3.6.1.-</ecNumber>
    </submittedName>
</protein>
<feature type="repeat" description="PPR" evidence="2">
    <location>
        <begin position="102"/>
        <end position="136"/>
    </location>
</feature>
<dbReference type="Pfam" id="PF20431">
    <property type="entry name" value="E_motif"/>
    <property type="match status" value="1"/>
</dbReference>
<dbReference type="AlphaFoldDB" id="A0A2I0B873"/>
<dbReference type="PANTHER" id="PTHR47926:SF342">
    <property type="entry name" value="TETRATRICOPEPTIDE-LIKE HELICAL DOMAIN-CONTAINING PROTEIN-RELATED"/>
    <property type="match status" value="1"/>
</dbReference>
<evidence type="ECO:0000256" key="2">
    <source>
        <dbReference type="PROSITE-ProRule" id="PRU00708"/>
    </source>
</evidence>
<dbReference type="InterPro" id="IPR046848">
    <property type="entry name" value="E_motif"/>
</dbReference>
<dbReference type="InterPro" id="IPR046960">
    <property type="entry name" value="PPR_At4g14850-like_plant"/>
</dbReference>
<keyword evidence="5" id="KW-1185">Reference proteome</keyword>
<gene>
    <name evidence="4" type="primary">PCMP-H47</name>
    <name evidence="4" type="ORF">AXF42_Ash005008</name>
</gene>
<dbReference type="InterPro" id="IPR002885">
    <property type="entry name" value="PPR_rpt"/>
</dbReference>
<accession>A0A2I0B873</accession>
<sequence length="715" mass="79917">MRHLPFRTTRSLRFSAPTGVNLCWPTTFPATRPPPEVFELYISLLQRCAAEKSIFQTRQTHLHMKQKGFPHLSLGNKLIDAYLKSGSVDDARKVFDEMPHPHIVSWNSMISSYICGKRNHDAIALYRRMFVENVVPDEFTFSSIFRAFSDLDLVHAGRAAHGQLVVLGFLAGNHFVGSALVNMYAKFGRLREARTAYSSTNVRDVVLATALIAGYTQKGEDKEACWIFAEMVNNGIKANDFTFSSILKACGNMEDLASGKTIHGIILKNGFNPSISSATSLLTMYSKCCLIEDSLKVFAEILNPNTVTWTAMIGCLSHSHREEQALSTFCSMIRSSVRPNAFTLSTVLGGCSSLALLEQGKSIHAYAIKTGLDTQRFVISALVDTYGKCGNVEMARVVFDCLPDPDVVSVNALIYSYAQDGNGIEAMKLYDMMQRMGIEPNDATFVNVLSACSNSGLLEEGRRVFSSIAVIRDSQPSKDHYACMIDMLARAGRLEEAEELIIRVEKPDKVLWRTLLGACKIHGRLEMAQRAAGKVLEIDPGDDGTYILLSNIYASLGQWKEVINIKSFMRKMGFRKDPAVSWIFDANKIIHSFMAGDKSHRLAGKIYKELEDLIEKTKCLGYVPNTRFVLQEMDELEKEKSLLYHSEKLAVAFGVLNSRGKSYSSIAIFKNLRVCGDCHNWIKLVSKVTDKEIIARDAKRFHKFRDGLCSCGDYW</sequence>
<evidence type="ECO:0000256" key="1">
    <source>
        <dbReference type="ARBA" id="ARBA00022737"/>
    </source>
</evidence>
<dbReference type="FunFam" id="1.25.40.10:FF:000351">
    <property type="entry name" value="Pentatricopeptide repeat-containing protein"/>
    <property type="match status" value="1"/>
</dbReference>
<proteinExistence type="predicted"/>
<dbReference type="GO" id="GO:0009451">
    <property type="term" value="P:RNA modification"/>
    <property type="evidence" value="ECO:0007669"/>
    <property type="project" value="InterPro"/>
</dbReference>
<dbReference type="InterPro" id="IPR032867">
    <property type="entry name" value="DYW_dom"/>
</dbReference>
<feature type="repeat" description="PPR" evidence="2">
    <location>
        <begin position="406"/>
        <end position="440"/>
    </location>
</feature>
<dbReference type="GO" id="GO:0003723">
    <property type="term" value="F:RNA binding"/>
    <property type="evidence" value="ECO:0007669"/>
    <property type="project" value="InterPro"/>
</dbReference>
<dbReference type="PROSITE" id="PS51375">
    <property type="entry name" value="PPR"/>
    <property type="match status" value="4"/>
</dbReference>
<keyword evidence="4" id="KW-0378">Hydrolase</keyword>
<dbReference type="OrthoDB" id="185373at2759"/>
<dbReference type="Pfam" id="PF01535">
    <property type="entry name" value="PPR"/>
    <property type="match status" value="3"/>
</dbReference>
<feature type="repeat" description="PPR" evidence="2">
    <location>
        <begin position="204"/>
        <end position="238"/>
    </location>
</feature>
<evidence type="ECO:0000313" key="5">
    <source>
        <dbReference type="Proteomes" id="UP000236161"/>
    </source>
</evidence>
<keyword evidence="1" id="KW-0677">Repeat</keyword>
<feature type="domain" description="DYW" evidence="3">
    <location>
        <begin position="621"/>
        <end position="715"/>
    </location>
</feature>